<accession>A0A4D7YNI3</accession>
<organism evidence="2 3">
    <name type="scientific">Agrobacterium tumefaciens</name>
    <dbReference type="NCBI Taxonomy" id="358"/>
    <lineage>
        <taxon>Bacteria</taxon>
        <taxon>Pseudomonadati</taxon>
        <taxon>Pseudomonadota</taxon>
        <taxon>Alphaproteobacteria</taxon>
        <taxon>Hyphomicrobiales</taxon>
        <taxon>Rhizobiaceae</taxon>
        <taxon>Rhizobium/Agrobacterium group</taxon>
        <taxon>Agrobacterium</taxon>
        <taxon>Agrobacterium tumefaciens complex</taxon>
    </lineage>
</organism>
<dbReference type="RefSeq" id="WP_137005833.1">
    <property type="nucleotide sequence ID" value="NZ_CP039923.1"/>
</dbReference>
<evidence type="ECO:0000313" key="3">
    <source>
        <dbReference type="Proteomes" id="UP000298649"/>
    </source>
</evidence>
<dbReference type="Proteomes" id="UP000298649">
    <property type="component" value="Chromosome linear"/>
</dbReference>
<reference evidence="2 3" key="1">
    <citation type="submission" date="2019-04" db="EMBL/GenBank/DDBJ databases">
        <title>Complete genome sequence of Agrobacterium tumefaciens CFBP7129.</title>
        <authorList>
            <person name="Haryono M."/>
            <person name="Lin Y.-C."/>
            <person name="Lai E.-M."/>
            <person name="Kuo C.-H."/>
        </authorList>
    </citation>
    <scope>NUCLEOTIDE SEQUENCE [LARGE SCALE GENOMIC DNA]</scope>
    <source>
        <strain evidence="2 3">CFBP7129</strain>
    </source>
</reference>
<gene>
    <name evidence="2" type="ORF">CFBP7129_25290</name>
</gene>
<dbReference type="AlphaFoldDB" id="A0A4D7YNI3"/>
<sequence>MREHQSEEQGGPTYQQKRDNHLEQRQSFQVPDFELYRRGEDGWKILAVSGRGIHWIAANFNDWRSGETLLTLQEANKFLRAARKFSLCTSYKGPNGKTIL</sequence>
<feature type="region of interest" description="Disordered" evidence="1">
    <location>
        <begin position="1"/>
        <end position="24"/>
    </location>
</feature>
<name>A0A4D7YNI3_AGRTU</name>
<dbReference type="EMBL" id="CP039923">
    <property type="protein sequence ID" value="QCL97417.1"/>
    <property type="molecule type" value="Genomic_DNA"/>
</dbReference>
<protein>
    <submittedName>
        <fullName evidence="2">Uncharacterized protein</fullName>
    </submittedName>
</protein>
<proteinExistence type="predicted"/>
<evidence type="ECO:0000313" key="2">
    <source>
        <dbReference type="EMBL" id="QCL97417.1"/>
    </source>
</evidence>
<evidence type="ECO:0000256" key="1">
    <source>
        <dbReference type="SAM" id="MobiDB-lite"/>
    </source>
</evidence>